<keyword evidence="5" id="KW-0479">Metal-binding</keyword>
<evidence type="ECO:0000313" key="12">
    <source>
        <dbReference type="Proteomes" id="UP000644441"/>
    </source>
</evidence>
<dbReference type="InterPro" id="IPR023214">
    <property type="entry name" value="HAD_sf"/>
</dbReference>
<sequence length="206" mass="23520">MELLCLDLEGVLIPEIWINFAERTGIDELRATTRDIPDYDELMKMRLGILDQHGYGLPDIQKVIDTLDPLDGAVEFVEWAREHFQLIILSDTFYEFARPLMRKLGSPTLLCHRLAVDDNGRITDYILRQKDPKRASVKALHTLNYRIIAAGDSYNDTTMLSEADQGILFHAPDNVIAEFPQFPSVQTYEDLKGEIIKASERDIPLS</sequence>
<dbReference type="PANTHER" id="PTHR43344:SF2">
    <property type="entry name" value="PHOSPHOSERINE PHOSPHATASE"/>
    <property type="match status" value="1"/>
</dbReference>
<organism evidence="11 12">
    <name type="scientific">Alloalcanivorax venustensis ISO4</name>
    <dbReference type="NCBI Taxonomy" id="1177184"/>
    <lineage>
        <taxon>Bacteria</taxon>
        <taxon>Pseudomonadati</taxon>
        <taxon>Pseudomonadota</taxon>
        <taxon>Gammaproteobacteria</taxon>
        <taxon>Oceanospirillales</taxon>
        <taxon>Alcanivoracaceae</taxon>
        <taxon>Alloalcanivorax</taxon>
    </lineage>
</organism>
<accession>A0ABS0AJL3</accession>
<evidence type="ECO:0000256" key="9">
    <source>
        <dbReference type="ARBA" id="ARBA00048138"/>
    </source>
</evidence>
<evidence type="ECO:0000256" key="2">
    <source>
        <dbReference type="ARBA" id="ARBA00005135"/>
    </source>
</evidence>
<dbReference type="InterPro" id="IPR011863">
    <property type="entry name" value="HSK-PSP"/>
</dbReference>
<name>A0ABS0AJL3_9GAMM</name>
<evidence type="ECO:0000256" key="3">
    <source>
        <dbReference type="ARBA" id="ARBA00012640"/>
    </source>
</evidence>
<dbReference type="InterPro" id="IPR036412">
    <property type="entry name" value="HAD-like_sf"/>
</dbReference>
<dbReference type="NCBIfam" id="TIGR01488">
    <property type="entry name" value="HAD-SF-IB"/>
    <property type="match status" value="1"/>
</dbReference>
<reference evidence="11 12" key="1">
    <citation type="submission" date="2012-09" db="EMBL/GenBank/DDBJ databases">
        <title>Genome Sequence of alkane-degrading Bacterium Alcanivorax venustensis ISO4.</title>
        <authorList>
            <person name="Lai Q."/>
            <person name="Shao Z."/>
        </authorList>
    </citation>
    <scope>NUCLEOTIDE SEQUENCE [LARGE SCALE GENOMIC DNA]</scope>
    <source>
        <strain evidence="11 12">ISO4</strain>
    </source>
</reference>
<evidence type="ECO:0000256" key="1">
    <source>
        <dbReference type="ARBA" id="ARBA00001946"/>
    </source>
</evidence>
<dbReference type="InterPro" id="IPR050582">
    <property type="entry name" value="HAD-like_SerB"/>
</dbReference>
<evidence type="ECO:0000256" key="8">
    <source>
        <dbReference type="ARBA" id="ARBA00023299"/>
    </source>
</evidence>
<proteinExistence type="predicted"/>
<comment type="cofactor">
    <cofactor evidence="1">
        <name>Mg(2+)</name>
        <dbReference type="ChEBI" id="CHEBI:18420"/>
    </cofactor>
</comment>
<keyword evidence="6" id="KW-0378">Hydrolase</keyword>
<gene>
    <name evidence="11" type="primary">thrH</name>
    <name evidence="11" type="ORF">ISO4_02930</name>
</gene>
<evidence type="ECO:0000313" key="11">
    <source>
        <dbReference type="EMBL" id="MBF5054328.1"/>
    </source>
</evidence>
<dbReference type="EC" id="3.1.3.3" evidence="3"/>
<dbReference type="NCBIfam" id="NF010109">
    <property type="entry name" value="PRK13582.1"/>
    <property type="match status" value="1"/>
</dbReference>
<comment type="caution">
    <text evidence="11">The sequence shown here is derived from an EMBL/GenBank/DDBJ whole genome shotgun (WGS) entry which is preliminary data.</text>
</comment>
<dbReference type="NCBIfam" id="TIGR02137">
    <property type="entry name" value="HSK-PSP"/>
    <property type="match status" value="1"/>
</dbReference>
<evidence type="ECO:0000256" key="6">
    <source>
        <dbReference type="ARBA" id="ARBA00022801"/>
    </source>
</evidence>
<evidence type="ECO:0000256" key="7">
    <source>
        <dbReference type="ARBA" id="ARBA00022842"/>
    </source>
</evidence>
<evidence type="ECO:0000256" key="4">
    <source>
        <dbReference type="ARBA" id="ARBA00022605"/>
    </source>
</evidence>
<keyword evidence="12" id="KW-1185">Reference proteome</keyword>
<dbReference type="EMBL" id="ARXR01000038">
    <property type="protein sequence ID" value="MBF5054328.1"/>
    <property type="molecule type" value="Genomic_DNA"/>
</dbReference>
<keyword evidence="8" id="KW-0718">Serine biosynthesis</keyword>
<evidence type="ECO:0000256" key="10">
    <source>
        <dbReference type="ARBA" id="ARBA00048523"/>
    </source>
</evidence>
<keyword evidence="7" id="KW-0460">Magnesium</keyword>
<dbReference type="Gene3D" id="3.40.50.1000">
    <property type="entry name" value="HAD superfamily/HAD-like"/>
    <property type="match status" value="1"/>
</dbReference>
<keyword evidence="4" id="KW-0028">Amino-acid biosynthesis</keyword>
<evidence type="ECO:0000256" key="5">
    <source>
        <dbReference type="ARBA" id="ARBA00022723"/>
    </source>
</evidence>
<comment type="catalytic activity">
    <reaction evidence="9">
        <text>O-phospho-L-serine + H2O = L-serine + phosphate</text>
        <dbReference type="Rhea" id="RHEA:21208"/>
        <dbReference type="ChEBI" id="CHEBI:15377"/>
        <dbReference type="ChEBI" id="CHEBI:33384"/>
        <dbReference type="ChEBI" id="CHEBI:43474"/>
        <dbReference type="ChEBI" id="CHEBI:57524"/>
        <dbReference type="EC" id="3.1.3.3"/>
    </reaction>
</comment>
<comment type="pathway">
    <text evidence="2">Amino-acid biosynthesis; L-serine biosynthesis; L-serine from 3-phospho-D-glycerate: step 3/3.</text>
</comment>
<comment type="catalytic activity">
    <reaction evidence="10">
        <text>O-phospho-D-serine + H2O = D-serine + phosphate</text>
        <dbReference type="Rhea" id="RHEA:24873"/>
        <dbReference type="ChEBI" id="CHEBI:15377"/>
        <dbReference type="ChEBI" id="CHEBI:35247"/>
        <dbReference type="ChEBI" id="CHEBI:43474"/>
        <dbReference type="ChEBI" id="CHEBI:58680"/>
        <dbReference type="EC" id="3.1.3.3"/>
    </reaction>
</comment>
<dbReference type="SUPFAM" id="SSF56784">
    <property type="entry name" value="HAD-like"/>
    <property type="match status" value="1"/>
</dbReference>
<dbReference type="Gene3D" id="3.90.1470.10">
    <property type="entry name" value="thrh gene product, domain 2"/>
    <property type="match status" value="1"/>
</dbReference>
<dbReference type="Pfam" id="PF12710">
    <property type="entry name" value="HAD"/>
    <property type="match status" value="1"/>
</dbReference>
<dbReference type="Proteomes" id="UP000644441">
    <property type="component" value="Unassembled WGS sequence"/>
</dbReference>
<dbReference type="PANTHER" id="PTHR43344">
    <property type="entry name" value="PHOSPHOSERINE PHOSPHATASE"/>
    <property type="match status" value="1"/>
</dbReference>
<protein>
    <recommendedName>
        <fullName evidence="3">phosphoserine phosphatase</fullName>
        <ecNumber evidence="3">3.1.3.3</ecNumber>
    </recommendedName>
</protein>
<dbReference type="RefSeq" id="WP_142950138.1">
    <property type="nucleotide sequence ID" value="NZ_ARXR01000038.1"/>
</dbReference>